<dbReference type="SUPFAM" id="SSF51338">
    <property type="entry name" value="Composite domain of metallo-dependent hydrolases"/>
    <property type="match status" value="1"/>
</dbReference>
<dbReference type="SUPFAM" id="SSF51556">
    <property type="entry name" value="Metallo-dependent hydrolases"/>
    <property type="match status" value="1"/>
</dbReference>
<dbReference type="GO" id="GO:0016810">
    <property type="term" value="F:hydrolase activity, acting on carbon-nitrogen (but not peptide) bonds"/>
    <property type="evidence" value="ECO:0007669"/>
    <property type="project" value="InterPro"/>
</dbReference>
<accession>A0A1M6TF07</accession>
<dbReference type="InterPro" id="IPR011059">
    <property type="entry name" value="Metal-dep_hydrolase_composite"/>
</dbReference>
<feature type="chain" id="PRO_5012341818" evidence="1">
    <location>
        <begin position="22"/>
        <end position="461"/>
    </location>
</feature>
<name>A0A1M6TF07_9BACT</name>
<dbReference type="RefSeq" id="WP_072715236.1">
    <property type="nucleotide sequence ID" value="NZ_FRAU01000004.1"/>
</dbReference>
<evidence type="ECO:0000313" key="4">
    <source>
        <dbReference type="Proteomes" id="UP000185812"/>
    </source>
</evidence>
<keyword evidence="1" id="KW-0732">Signal</keyword>
<feature type="signal peptide" evidence="1">
    <location>
        <begin position="1"/>
        <end position="21"/>
    </location>
</feature>
<dbReference type="OrthoDB" id="9802793at2"/>
<dbReference type="Proteomes" id="UP000185812">
    <property type="component" value="Unassembled WGS sequence"/>
</dbReference>
<dbReference type="InterPro" id="IPR006680">
    <property type="entry name" value="Amidohydro-rel"/>
</dbReference>
<evidence type="ECO:0000256" key="1">
    <source>
        <dbReference type="SAM" id="SignalP"/>
    </source>
</evidence>
<sequence>MFRTYLFICCLLLGWLGTMQAQPRGDLFIRNGTVLTVTNGTLENTDILIRDGKIVAIGQNLKVPDGIEVIDATGLYVMPGIIDAHAHIAISNVNEATNPVTAEVSVGDVLNPYDIRIYRALAGGVTISHVMHGSANVIGGQNETIKHRYGETDPEALRMEGAPRTIKFALGENPTRVHGRGRNIPPLSRMGVEFVIRDAFHKAQRYMEAWERYEQERKRNPRAVPPPYDERLEVLADILRGEILIHCHSYRADEILMLLRVLKDFGIQRVVFQHANEAFKVAPELAAFGAMASVFADWWAYKFEVYYSTAYNAAILTRNGVITSINSDSPELNRHLYHEAAKAMKYGGLTEDEALALITINPARQLGIEDRVGSIEVGKDADLAIFSAHPLSIYAVCKKTIVDGIVRFDADRDPDDMRLRVDPERPVELAIRWGDHQHHQRCLEGIDLIEFLTQTLQSAWQ</sequence>
<dbReference type="InterPro" id="IPR051781">
    <property type="entry name" value="Metallo-dep_Hydrolase"/>
</dbReference>
<dbReference type="AlphaFoldDB" id="A0A1M6TF07"/>
<feature type="domain" description="Amidohydrolase-related" evidence="2">
    <location>
        <begin position="312"/>
        <end position="399"/>
    </location>
</feature>
<evidence type="ECO:0000259" key="2">
    <source>
        <dbReference type="Pfam" id="PF01979"/>
    </source>
</evidence>
<reference evidence="4" key="1">
    <citation type="submission" date="2016-11" db="EMBL/GenBank/DDBJ databases">
        <authorList>
            <person name="Varghese N."/>
            <person name="Submissions S."/>
        </authorList>
    </citation>
    <scope>NUCLEOTIDE SEQUENCE [LARGE SCALE GENOMIC DNA]</scope>
    <source>
        <strain evidence="4">DSM 22212</strain>
    </source>
</reference>
<dbReference type="Pfam" id="PF01979">
    <property type="entry name" value="Amidohydro_1"/>
    <property type="match status" value="1"/>
</dbReference>
<gene>
    <name evidence="3" type="ORF">SAMN04488087_1371</name>
</gene>
<proteinExistence type="predicted"/>
<dbReference type="PANTHER" id="PTHR43135">
    <property type="entry name" value="ALPHA-D-RIBOSE 1-METHYLPHOSPHONATE 5-TRIPHOSPHATE DIPHOSPHATASE"/>
    <property type="match status" value="1"/>
</dbReference>
<dbReference type="CDD" id="cd01309">
    <property type="entry name" value="Met_dep_hydrolase_C"/>
    <property type="match status" value="1"/>
</dbReference>
<dbReference type="EMBL" id="FRAU01000004">
    <property type="protein sequence ID" value="SHK55595.1"/>
    <property type="molecule type" value="Genomic_DNA"/>
</dbReference>
<dbReference type="Gene3D" id="3.20.20.140">
    <property type="entry name" value="Metal-dependent hydrolases"/>
    <property type="match status" value="1"/>
</dbReference>
<organism evidence="3 4">
    <name type="scientific">Rhodothermus profundi</name>
    <dbReference type="NCBI Taxonomy" id="633813"/>
    <lineage>
        <taxon>Bacteria</taxon>
        <taxon>Pseudomonadati</taxon>
        <taxon>Rhodothermota</taxon>
        <taxon>Rhodothermia</taxon>
        <taxon>Rhodothermales</taxon>
        <taxon>Rhodothermaceae</taxon>
        <taxon>Rhodothermus</taxon>
    </lineage>
</organism>
<dbReference type="PANTHER" id="PTHR43135:SF3">
    <property type="entry name" value="ALPHA-D-RIBOSE 1-METHYLPHOSPHONATE 5-TRIPHOSPHATE DIPHOSPHATASE"/>
    <property type="match status" value="1"/>
</dbReference>
<evidence type="ECO:0000313" key="3">
    <source>
        <dbReference type="EMBL" id="SHK55595.1"/>
    </source>
</evidence>
<protein>
    <submittedName>
        <fullName evidence="3">Imidazolonepropionase</fullName>
    </submittedName>
</protein>
<dbReference type="STRING" id="633813.SAMN04488087_1371"/>
<dbReference type="InterPro" id="IPR032466">
    <property type="entry name" value="Metal_Hydrolase"/>
</dbReference>
<keyword evidence="4" id="KW-1185">Reference proteome</keyword>